<feature type="domain" description="CUB" evidence="4">
    <location>
        <begin position="1737"/>
        <end position="1847"/>
    </location>
</feature>
<gene>
    <name evidence="5" type="ORF">ONB1V03_LOCUS4066</name>
</gene>
<protein>
    <recommendedName>
        <fullName evidence="4">CUB domain-containing protein</fullName>
    </recommendedName>
</protein>
<accession>A0A7R9LML3</accession>
<feature type="compositionally biased region" description="Polar residues" evidence="3">
    <location>
        <begin position="1427"/>
        <end position="1457"/>
    </location>
</feature>
<organism evidence="5">
    <name type="scientific">Oppiella nova</name>
    <dbReference type="NCBI Taxonomy" id="334625"/>
    <lineage>
        <taxon>Eukaryota</taxon>
        <taxon>Metazoa</taxon>
        <taxon>Ecdysozoa</taxon>
        <taxon>Arthropoda</taxon>
        <taxon>Chelicerata</taxon>
        <taxon>Arachnida</taxon>
        <taxon>Acari</taxon>
        <taxon>Acariformes</taxon>
        <taxon>Sarcoptiformes</taxon>
        <taxon>Oribatida</taxon>
        <taxon>Brachypylina</taxon>
        <taxon>Oppioidea</taxon>
        <taxon>Oppiidae</taxon>
        <taxon>Oppiella</taxon>
    </lineage>
</organism>
<feature type="region of interest" description="Disordered" evidence="3">
    <location>
        <begin position="1633"/>
        <end position="1713"/>
    </location>
</feature>
<dbReference type="GO" id="GO:0004252">
    <property type="term" value="F:serine-type endopeptidase activity"/>
    <property type="evidence" value="ECO:0007669"/>
    <property type="project" value="TreeGrafter"/>
</dbReference>
<feature type="domain" description="CUB" evidence="4">
    <location>
        <begin position="749"/>
        <end position="859"/>
    </location>
</feature>
<feature type="domain" description="CUB" evidence="4">
    <location>
        <begin position="1866"/>
        <end position="1979"/>
    </location>
</feature>
<feature type="compositionally biased region" description="Low complexity" evidence="3">
    <location>
        <begin position="1333"/>
        <end position="1367"/>
    </location>
</feature>
<feature type="domain" description="CUB" evidence="4">
    <location>
        <begin position="1205"/>
        <end position="1300"/>
    </location>
</feature>
<feature type="domain" description="CUB" evidence="4">
    <location>
        <begin position="326"/>
        <end position="436"/>
    </location>
</feature>
<evidence type="ECO:0000256" key="1">
    <source>
        <dbReference type="ARBA" id="ARBA00023157"/>
    </source>
</evidence>
<dbReference type="SMART" id="SM00042">
    <property type="entry name" value="CUB"/>
    <property type="match status" value="11"/>
</dbReference>
<keyword evidence="6" id="KW-1185">Reference proteome</keyword>
<dbReference type="Gene3D" id="2.60.120.290">
    <property type="entry name" value="Spermadhesin, CUB domain"/>
    <property type="match status" value="12"/>
</dbReference>
<dbReference type="Proteomes" id="UP000728032">
    <property type="component" value="Unassembled WGS sequence"/>
</dbReference>
<evidence type="ECO:0000256" key="2">
    <source>
        <dbReference type="PROSITE-ProRule" id="PRU00059"/>
    </source>
</evidence>
<dbReference type="InterPro" id="IPR035914">
    <property type="entry name" value="Sperma_CUB_dom_sf"/>
</dbReference>
<feature type="compositionally biased region" description="Polar residues" evidence="3">
    <location>
        <begin position="1396"/>
        <end position="1418"/>
    </location>
</feature>
<dbReference type="GO" id="GO:0005615">
    <property type="term" value="C:extracellular space"/>
    <property type="evidence" value="ECO:0007669"/>
    <property type="project" value="TreeGrafter"/>
</dbReference>
<dbReference type="Pfam" id="PF00431">
    <property type="entry name" value="CUB"/>
    <property type="match status" value="10"/>
</dbReference>
<dbReference type="PANTHER" id="PTHR24255">
    <property type="entry name" value="COMPLEMENT COMPONENT 1, S SUBCOMPONENT-RELATED"/>
    <property type="match status" value="1"/>
</dbReference>
<dbReference type="SUPFAM" id="SSF49854">
    <property type="entry name" value="Spermadhesin, CUB domain"/>
    <property type="match status" value="11"/>
</dbReference>
<feature type="region of interest" description="Disordered" evidence="3">
    <location>
        <begin position="1"/>
        <end position="23"/>
    </location>
</feature>
<dbReference type="InterPro" id="IPR000859">
    <property type="entry name" value="CUB_dom"/>
</dbReference>
<proteinExistence type="predicted"/>
<feature type="domain" description="CUB" evidence="4">
    <location>
        <begin position="58"/>
        <end position="187"/>
    </location>
</feature>
<feature type="compositionally biased region" description="Low complexity" evidence="3">
    <location>
        <begin position="1143"/>
        <end position="1167"/>
    </location>
</feature>
<feature type="compositionally biased region" description="Low complexity" evidence="3">
    <location>
        <begin position="1641"/>
        <end position="1651"/>
    </location>
</feature>
<evidence type="ECO:0000256" key="3">
    <source>
        <dbReference type="SAM" id="MobiDB-lite"/>
    </source>
</evidence>
<sequence length="2068" mass="236584">MAAVYEDQSHSNGVSAADKSDGGVEGYDSGVTTKSLLTKYSDQSIYTGTKGGSYENICDFCLYEGQGNFTSYGYPLHYRNNLNCTYRVMRVDESDVCEVDLYFHDLDVSVTSQPSSATQSTHSKYNAKQNDCREDYLEVNDRRYCGTGWRHHSDVIPFPLTQKELVFRFVSNDQTNGRGFWVEVRRRHNTCYGTRLKTQASEVCEERFTELEFEMKSPRFPNNYPLNSDCSYHVRRANEDVCGLELLFFKFDVEMSDGCAYDHLEIDGQKFCGILPDSAQKMFTFDSDHKMISFQSDSQVSKSGFHIHAKQLTACGPAPLPAPPSCNVCTSEGFGTFVSYGYPDHYRNNLFCTYTIDRRNADYCYVELEFEDFELQDSDNCEADFLQVEDQRFCSDTLRLTKRTIPFEGKDKGIVMMFRTDESKTKRGFLIKYKQLECTNDVVQEKASLPESAILPMPHSKCDYVFTDKEFMIQSENYSRSYANNLECSYYVRKNSTKVCYLELTFIKFDVEASPECQYDYLEVGNTVRLCGTLQTETVRTYIFDTNEKILRFHSDASNNRNGFLLNAEQLECMGDKIIRKEHQYSVTTPAASAVSPTHYSVGGDQSFCSQVMESQEFNIYSPNYPNPYPANQDCLFMIRKMSPNICKLEVTFDDFEIQPSDPNANCKYDFVDFNGVRVCGDVVRGDIRSYFFSSETFPIHFHSDNSVTSSDRAFRLNIRQTECEQQNNQIIPLEDTRPKDHYQKAYDCNRVYSEVAFELKSPNYPQSYPNNMNCKYTIMKQRTGIKICQLEVNFVDMDLEKSHDCVNDYLNFNGQLMCGSLSSETTRYYLFESNQFVMNFVSDSYRSQRGFFLRIRQRECPPEDKTALVRQPYGNELTQCGGIYTDLSFDLKSPQYPEYYENNVECFYRIRRRNDNICRLEIRFIDFDVEPSSGCAYDYLIIDGKKLCGDMKPNFIKSLDFTENEKILMFRTGTTSKRRGFLAKVYQKECEVYVPPTDNTLVLPPIPSICELCFTEVMGSIQSYDYPNNYPPNLSCKYKVTALPGNCMVQLNFEQFRLEYSESCDKDYLEINNIRYCGNQLEGATLLAFNKKPEDVSIRFVSNGQKSFRGFRASYTQLPCIGGVPSGQQQITLQQQEQYYQHKYQGKTQPPVQSQQPIQRQSQPSIPRAPPFTSSTGVTNYGSVPIAIVDNTNAINSSLIRVPCDRVIYDMVFEMRSPNYPNYYPPNTDCLYSIRRSNSNGEYKECVGDSLEVNGNKMCGSLPNNTMEEFSFTSYKSSIRFRSDSDISSKGFLIMGEQIECYGMKAPTDETSNRPLYYGQSSVQYATENTLSSSPSQSVSQPQPQPSYSYPSAVDSKPQQSYAGSPYSPPQSSPPIQKSPQQQYYYYRSPQPTSHSSQPKPFTAHISPSPQSGSHSDQNYEKRYTPSPSVKSYPTQQTSGYDSKTQTQYNSQQSHRQYSPSQRVHSSSQSQTHRSPQPYDKTVQSYGNLEPGADSQNRYYEKQNQSPYIEVKHKMQTNYETNVKTKCEQNIQSMYFEIKNPKESEPECLYRIEKAKENVCQLDIMFSNFDLGDQSCAKQFMEVDGQRMCGSIARNTMKTFKFSENNEIMIYLKAETMGFNNGFDIKARQVECGPPKDKTQQTYGQQPQQYSRDRMPSNGQSYGSSMQSNGFRHSPQPQPQPGSGGSQAYDGRQATHPRAREPPQTNYDGFDMRMPYRPEGPDRRLGAPVPTSEDRCQIIYTEIEFSITSVNYPNSYPSNMFCTYTIRKANPDVCAVDIKFNSFDIEDDPKCNKDYLEVDAGKICGPLPPSHERRYYFLSEEYEKVLVFKSDDSGVKSGFSLHVQQIVDCNKPWQPMSAPTPPTVCDVCHHNLRGQIMSSNYPNQYSDYMRCSYRIQAMSPDFCRVKLFLRDVDIESSSSGDCMKDALIIDSQRLCGKDISTKEMTLTFPASEPREVHIDFQSDVSGSGRGFLIEYIQESCPTQTSNRQPSIAQPIAPVDTNANSFPTISVETTAAKPDNRMGALIPPIYPPNYVSRAHIEEIVQTQVQVLDNRTSETDNHNRNPIIK</sequence>
<dbReference type="EMBL" id="CAJPVJ010001320">
    <property type="protein sequence ID" value="CAG2164515.1"/>
    <property type="molecule type" value="Genomic_DNA"/>
</dbReference>
<feature type="region of interest" description="Disordered" evidence="3">
    <location>
        <begin position="1329"/>
        <end position="1499"/>
    </location>
</feature>
<feature type="compositionally biased region" description="Low complexity" evidence="3">
    <location>
        <begin position="1375"/>
        <end position="1395"/>
    </location>
</feature>
<evidence type="ECO:0000313" key="6">
    <source>
        <dbReference type="Proteomes" id="UP000728032"/>
    </source>
</evidence>
<dbReference type="OrthoDB" id="6369184at2759"/>
<feature type="compositionally biased region" description="Polar residues" evidence="3">
    <location>
        <begin position="1658"/>
        <end position="1672"/>
    </location>
</feature>
<feature type="domain" description="CUB" evidence="4">
    <location>
        <begin position="462"/>
        <end position="571"/>
    </location>
</feature>
<reference evidence="5" key="1">
    <citation type="submission" date="2020-11" db="EMBL/GenBank/DDBJ databases">
        <authorList>
            <person name="Tran Van P."/>
        </authorList>
    </citation>
    <scope>NUCLEOTIDE SEQUENCE</scope>
</reference>
<feature type="domain" description="CUB" evidence="4">
    <location>
        <begin position="881"/>
        <end position="989"/>
    </location>
</feature>
<feature type="domain" description="CUB" evidence="4">
    <location>
        <begin position="1528"/>
        <end position="1631"/>
    </location>
</feature>
<comment type="caution">
    <text evidence="2">Lacks conserved residue(s) required for the propagation of feature annotation.</text>
</comment>
<dbReference type="PROSITE" id="PS01180">
    <property type="entry name" value="CUB"/>
    <property type="match status" value="12"/>
</dbReference>
<feature type="compositionally biased region" description="Low complexity" evidence="3">
    <location>
        <begin position="1458"/>
        <end position="1478"/>
    </location>
</feature>
<dbReference type="PANTHER" id="PTHR24255:SF31">
    <property type="entry name" value="CUBILIN-LIKE PROTEIN"/>
    <property type="match status" value="1"/>
</dbReference>
<dbReference type="CDD" id="cd00041">
    <property type="entry name" value="CUB"/>
    <property type="match status" value="10"/>
</dbReference>
<evidence type="ECO:0000259" key="4">
    <source>
        <dbReference type="PROSITE" id="PS01180"/>
    </source>
</evidence>
<name>A0A7R9LML3_9ACAR</name>
<feature type="domain" description="CUB" evidence="4">
    <location>
        <begin position="609"/>
        <end position="722"/>
    </location>
</feature>
<feature type="domain" description="CUB" evidence="4">
    <location>
        <begin position="204"/>
        <end position="312"/>
    </location>
</feature>
<feature type="region of interest" description="Disordered" evidence="3">
    <location>
        <begin position="1143"/>
        <end position="1171"/>
    </location>
</feature>
<feature type="domain" description="CUB" evidence="4">
    <location>
        <begin position="1011"/>
        <end position="1119"/>
    </location>
</feature>
<keyword evidence="1" id="KW-1015">Disulfide bond</keyword>
<evidence type="ECO:0000313" key="5">
    <source>
        <dbReference type="EMBL" id="CAD7643308.1"/>
    </source>
</evidence>
<dbReference type="EMBL" id="OC916145">
    <property type="protein sequence ID" value="CAD7643308.1"/>
    <property type="molecule type" value="Genomic_DNA"/>
</dbReference>